<reference evidence="5 6" key="1">
    <citation type="journal article" date="2014" name="PLoS Genet.">
        <title>Analysis of the Phlebiopsis gigantea genome, transcriptome and secretome provides insight into its pioneer colonization strategies of wood.</title>
        <authorList>
            <person name="Hori C."/>
            <person name="Ishida T."/>
            <person name="Igarashi K."/>
            <person name="Samejima M."/>
            <person name="Suzuki H."/>
            <person name="Master E."/>
            <person name="Ferreira P."/>
            <person name="Ruiz-Duenas F.J."/>
            <person name="Held B."/>
            <person name="Canessa P."/>
            <person name="Larrondo L.F."/>
            <person name="Schmoll M."/>
            <person name="Druzhinina I.S."/>
            <person name="Kubicek C.P."/>
            <person name="Gaskell J.A."/>
            <person name="Kersten P."/>
            <person name="St John F."/>
            <person name="Glasner J."/>
            <person name="Sabat G."/>
            <person name="Splinter BonDurant S."/>
            <person name="Syed K."/>
            <person name="Yadav J."/>
            <person name="Mgbeahuruike A.C."/>
            <person name="Kovalchuk A."/>
            <person name="Asiegbu F.O."/>
            <person name="Lackner G."/>
            <person name="Hoffmeister D."/>
            <person name="Rencoret J."/>
            <person name="Gutierrez A."/>
            <person name="Sun H."/>
            <person name="Lindquist E."/>
            <person name="Barry K."/>
            <person name="Riley R."/>
            <person name="Grigoriev I.V."/>
            <person name="Henrissat B."/>
            <person name="Kues U."/>
            <person name="Berka R.M."/>
            <person name="Martinez A.T."/>
            <person name="Covert S.F."/>
            <person name="Blanchette R.A."/>
            <person name="Cullen D."/>
        </authorList>
    </citation>
    <scope>NUCLEOTIDE SEQUENCE [LARGE SCALE GENOMIC DNA]</scope>
    <source>
        <strain evidence="5 6">11061_1 CR5-6</strain>
    </source>
</reference>
<dbReference type="GO" id="GO:0000774">
    <property type="term" value="F:adenyl-nucleotide exchange factor activity"/>
    <property type="evidence" value="ECO:0007669"/>
    <property type="project" value="TreeGrafter"/>
</dbReference>
<accession>A0A0C3PCW3</accession>
<dbReference type="Gene3D" id="1.25.10.10">
    <property type="entry name" value="Leucine-rich Repeat Variant"/>
    <property type="match status" value="1"/>
</dbReference>
<keyword evidence="6" id="KW-1185">Reference proteome</keyword>
<evidence type="ECO:0000256" key="3">
    <source>
        <dbReference type="SAM" id="MobiDB-lite"/>
    </source>
</evidence>
<dbReference type="InterPro" id="IPR016024">
    <property type="entry name" value="ARM-type_fold"/>
</dbReference>
<comment type="similarity">
    <text evidence="1">Belongs to the FES1 family.</text>
</comment>
<feature type="region of interest" description="Disordered" evidence="3">
    <location>
        <begin position="206"/>
        <end position="258"/>
    </location>
</feature>
<feature type="compositionally biased region" description="Low complexity" evidence="3">
    <location>
        <begin position="215"/>
        <end position="225"/>
    </location>
</feature>
<dbReference type="HOGENOM" id="CLU_046722_0_0_1"/>
<evidence type="ECO:0000256" key="2">
    <source>
        <dbReference type="ARBA" id="ARBA00022737"/>
    </source>
</evidence>
<evidence type="ECO:0000256" key="1">
    <source>
        <dbReference type="ARBA" id="ARBA00011045"/>
    </source>
</evidence>
<keyword evidence="2" id="KW-0677">Repeat</keyword>
<dbReference type="InterPro" id="IPR011989">
    <property type="entry name" value="ARM-like"/>
</dbReference>
<dbReference type="Pfam" id="PF08609">
    <property type="entry name" value="Fes1"/>
    <property type="match status" value="1"/>
</dbReference>
<dbReference type="STRING" id="745531.A0A0C3PCW3"/>
<feature type="region of interest" description="Disordered" evidence="3">
    <location>
        <begin position="10"/>
        <end position="31"/>
    </location>
</feature>
<feature type="compositionally biased region" description="Polar residues" evidence="3">
    <location>
        <begin position="242"/>
        <end position="258"/>
    </location>
</feature>
<dbReference type="InterPro" id="IPR050693">
    <property type="entry name" value="Hsp70_NEF-Inhibitors"/>
</dbReference>
<dbReference type="EMBL" id="KN840638">
    <property type="protein sequence ID" value="KIP03028.1"/>
    <property type="molecule type" value="Genomic_DNA"/>
</dbReference>
<sequence length="357" mass="38646">MQSLLRWSIENTSAGDGTQQHQPQPRKDLDPGVIDMILGKPDSELMKESLSVALDEKRDEDERLQALDDFEMLVEHIDNANDLVKLKMWEPLQGLLTSSQSSDAIQRQVLWIVGTAVQNNPAAQNSYLELNPMQTIVSFLAPNVGTSKTRSKAVYALSGLTKHSTPALRQLRDADGWDALKVALGDSDITVRRKVAFLLNALLVPTSPEPPRQTSGASSAGGSAAVLHTSESQPRAPVHPNSHASMDSDPASTSTSTLTREALEQRGLLDALVGALVSPLPHGPDGEQFGDADFEEKIVGALNTYLVLCNGQLASGQKKALSSYVHEHAQKAGSDEALAEKWGMTADEVRRFKRSLE</sequence>
<dbReference type="InterPro" id="IPR013918">
    <property type="entry name" value="Nucleotide_exch_fac_Fes1"/>
</dbReference>
<dbReference type="GO" id="GO:0005783">
    <property type="term" value="C:endoplasmic reticulum"/>
    <property type="evidence" value="ECO:0007669"/>
    <property type="project" value="TreeGrafter"/>
</dbReference>
<organism evidence="5 6">
    <name type="scientific">Phlebiopsis gigantea (strain 11061_1 CR5-6)</name>
    <name type="common">White-rot fungus</name>
    <name type="synonym">Peniophora gigantea</name>
    <dbReference type="NCBI Taxonomy" id="745531"/>
    <lineage>
        <taxon>Eukaryota</taxon>
        <taxon>Fungi</taxon>
        <taxon>Dikarya</taxon>
        <taxon>Basidiomycota</taxon>
        <taxon>Agaricomycotina</taxon>
        <taxon>Agaricomycetes</taxon>
        <taxon>Polyporales</taxon>
        <taxon>Phanerochaetaceae</taxon>
        <taxon>Phlebiopsis</taxon>
    </lineage>
</organism>
<proteinExistence type="inferred from homology"/>
<feature type="compositionally biased region" description="Polar residues" evidence="3">
    <location>
        <begin position="10"/>
        <end position="23"/>
    </location>
</feature>
<dbReference type="PANTHER" id="PTHR19316">
    <property type="entry name" value="PROTEIN FOLDING REGULATOR"/>
    <property type="match status" value="1"/>
</dbReference>
<gene>
    <name evidence="5" type="ORF">PHLGIDRAFT_267662</name>
</gene>
<evidence type="ECO:0000313" key="5">
    <source>
        <dbReference type="EMBL" id="KIP03028.1"/>
    </source>
</evidence>
<name>A0A0C3PCW3_PHLG1</name>
<dbReference type="Proteomes" id="UP000053257">
    <property type="component" value="Unassembled WGS sequence"/>
</dbReference>
<dbReference type="OrthoDB" id="10250458at2759"/>
<evidence type="ECO:0000313" key="6">
    <source>
        <dbReference type="Proteomes" id="UP000053257"/>
    </source>
</evidence>
<dbReference type="AlphaFoldDB" id="A0A0C3PCW3"/>
<dbReference type="PANTHER" id="PTHR19316:SF18">
    <property type="entry name" value="HSP70-BINDING PROTEIN 1"/>
    <property type="match status" value="1"/>
</dbReference>
<protein>
    <recommendedName>
        <fullName evidence="4">Nucleotide exchange factor Fes1 domain-containing protein</fullName>
    </recommendedName>
</protein>
<dbReference type="SUPFAM" id="SSF48371">
    <property type="entry name" value="ARM repeat"/>
    <property type="match status" value="1"/>
</dbReference>
<feature type="domain" description="Nucleotide exchange factor Fes1" evidence="4">
    <location>
        <begin position="1"/>
        <end position="83"/>
    </location>
</feature>
<evidence type="ECO:0000259" key="4">
    <source>
        <dbReference type="Pfam" id="PF08609"/>
    </source>
</evidence>